<accession>A0A6A6WBN0</accession>
<dbReference type="InterPro" id="IPR034660">
    <property type="entry name" value="DinB/YfiT-like"/>
</dbReference>
<organism evidence="1 2">
    <name type="scientific">Pseudovirgaria hyperparasitica</name>
    <dbReference type="NCBI Taxonomy" id="470096"/>
    <lineage>
        <taxon>Eukaryota</taxon>
        <taxon>Fungi</taxon>
        <taxon>Dikarya</taxon>
        <taxon>Ascomycota</taxon>
        <taxon>Pezizomycotina</taxon>
        <taxon>Dothideomycetes</taxon>
        <taxon>Dothideomycetes incertae sedis</taxon>
        <taxon>Acrospermales</taxon>
        <taxon>Acrospermaceae</taxon>
        <taxon>Pseudovirgaria</taxon>
    </lineage>
</organism>
<dbReference type="Gene3D" id="1.20.120.450">
    <property type="entry name" value="dinb family like domain"/>
    <property type="match status" value="1"/>
</dbReference>
<dbReference type="OrthoDB" id="3724345at2759"/>
<gene>
    <name evidence="1" type="ORF">EJ05DRAFT_499430</name>
</gene>
<evidence type="ECO:0000313" key="1">
    <source>
        <dbReference type="EMBL" id="KAF2759007.1"/>
    </source>
</evidence>
<dbReference type="Proteomes" id="UP000799437">
    <property type="component" value="Unassembled WGS sequence"/>
</dbReference>
<keyword evidence="2" id="KW-1185">Reference proteome</keyword>
<dbReference type="SUPFAM" id="SSF109854">
    <property type="entry name" value="DinB/YfiT-like putative metalloenzymes"/>
    <property type="match status" value="1"/>
</dbReference>
<dbReference type="GeneID" id="54487887"/>
<reference evidence="1" key="1">
    <citation type="journal article" date="2020" name="Stud. Mycol.">
        <title>101 Dothideomycetes genomes: a test case for predicting lifestyles and emergence of pathogens.</title>
        <authorList>
            <person name="Haridas S."/>
            <person name="Albert R."/>
            <person name="Binder M."/>
            <person name="Bloem J."/>
            <person name="Labutti K."/>
            <person name="Salamov A."/>
            <person name="Andreopoulos B."/>
            <person name="Baker S."/>
            <person name="Barry K."/>
            <person name="Bills G."/>
            <person name="Bluhm B."/>
            <person name="Cannon C."/>
            <person name="Castanera R."/>
            <person name="Culley D."/>
            <person name="Daum C."/>
            <person name="Ezra D."/>
            <person name="Gonzalez J."/>
            <person name="Henrissat B."/>
            <person name="Kuo A."/>
            <person name="Liang C."/>
            <person name="Lipzen A."/>
            <person name="Lutzoni F."/>
            <person name="Magnuson J."/>
            <person name="Mondo S."/>
            <person name="Nolan M."/>
            <person name="Ohm R."/>
            <person name="Pangilinan J."/>
            <person name="Park H.-J."/>
            <person name="Ramirez L."/>
            <person name="Alfaro M."/>
            <person name="Sun H."/>
            <person name="Tritt A."/>
            <person name="Yoshinaga Y."/>
            <person name="Zwiers L.-H."/>
            <person name="Turgeon B."/>
            <person name="Goodwin S."/>
            <person name="Spatafora J."/>
            <person name="Crous P."/>
            <person name="Grigoriev I."/>
        </authorList>
    </citation>
    <scope>NUCLEOTIDE SEQUENCE</scope>
    <source>
        <strain evidence="1">CBS 121739</strain>
    </source>
</reference>
<dbReference type="AlphaFoldDB" id="A0A6A6WBN0"/>
<protein>
    <submittedName>
        <fullName evidence="1">Uncharacterized protein</fullName>
    </submittedName>
</protein>
<proteinExistence type="predicted"/>
<dbReference type="InterPro" id="IPR018531">
    <property type="entry name" value="DUF1993"/>
</dbReference>
<dbReference type="EMBL" id="ML996570">
    <property type="protein sequence ID" value="KAF2759007.1"/>
    <property type="molecule type" value="Genomic_DNA"/>
</dbReference>
<dbReference type="PANTHER" id="PTHR36922:SF1">
    <property type="entry name" value="DUF1993 DOMAIN-CONTAINING PROTEIN"/>
    <property type="match status" value="1"/>
</dbReference>
<name>A0A6A6WBN0_9PEZI</name>
<dbReference type="Pfam" id="PF09351">
    <property type="entry name" value="DUF1993"/>
    <property type="match status" value="1"/>
</dbReference>
<evidence type="ECO:0000313" key="2">
    <source>
        <dbReference type="Proteomes" id="UP000799437"/>
    </source>
</evidence>
<dbReference type="RefSeq" id="XP_033601458.1">
    <property type="nucleotide sequence ID" value="XM_033746833.1"/>
</dbReference>
<sequence>MSAETLYAAYVPQVQDGLEVLKGLLTKAQSHGLSDSAILEARIIDDMWPLARQIAMCVATTTLVKVGAISEASVPKYDSFDPTSVADALARIADVEKVLAGVKEEGFAQSEGKVWVKWFGGPHELEKKDYVMRFAVPNFYFHLSMVYAILRKEGVNVGKKDFVLLGEETRVEGEGYPL</sequence>
<dbReference type="PANTHER" id="PTHR36922">
    <property type="entry name" value="BLL2446 PROTEIN"/>
    <property type="match status" value="1"/>
</dbReference>